<evidence type="ECO:0000256" key="9">
    <source>
        <dbReference type="ARBA" id="ARBA00023136"/>
    </source>
</evidence>
<dbReference type="Gene3D" id="1.20.140.150">
    <property type="match status" value="1"/>
</dbReference>
<dbReference type="GeneTree" id="ENSGT00920000149270"/>
<dbReference type="PRINTS" id="PR01077">
    <property type="entry name" value="CLAUDIN"/>
</dbReference>
<name>A0A087X2T8_POEFO</name>
<keyword evidence="7" id="KW-0965">Cell junction</keyword>
<keyword evidence="12" id="KW-1185">Reference proteome</keyword>
<evidence type="ECO:0000313" key="11">
    <source>
        <dbReference type="Ensembl" id="ENSPFOP00000000091.2"/>
    </source>
</evidence>
<dbReference type="GO" id="GO:0005923">
    <property type="term" value="C:bicellular tight junction"/>
    <property type="evidence" value="ECO:0007669"/>
    <property type="project" value="UniProtKB-SubCell"/>
</dbReference>
<dbReference type="Proteomes" id="UP000028760">
    <property type="component" value="Unassembled WGS sequence"/>
</dbReference>
<evidence type="ECO:0000256" key="2">
    <source>
        <dbReference type="ARBA" id="ARBA00004651"/>
    </source>
</evidence>
<sequence>MGLSTVQMVCLALGVLGRLWMTICCVVPRWKVTHFNKTMTEYSTIQGLWNWCVVECSGQELCKNYESSKAMSSDLQGARAMTFISCIVSAFSLFSLIFGAYFPTFMQKQNAKAKNSVVPGLGLVLSGVLMIISVRWSMYATSGDFVNLLIEMGECIYFGWTAGVLMILSGGLLCYFSRPTSSSSGGTTDEHIHIAAAPSNDTQ</sequence>
<accession>A0A087X2T8</accession>
<dbReference type="GO" id="GO:0005198">
    <property type="term" value="F:structural molecule activity"/>
    <property type="evidence" value="ECO:0007669"/>
    <property type="project" value="InterPro"/>
</dbReference>
<feature type="transmembrane region" description="Helical" evidence="10">
    <location>
        <begin position="80"/>
        <end position="105"/>
    </location>
</feature>
<dbReference type="Pfam" id="PF00822">
    <property type="entry name" value="PMP22_Claudin"/>
    <property type="match status" value="1"/>
</dbReference>
<evidence type="ECO:0000256" key="7">
    <source>
        <dbReference type="ARBA" id="ARBA00022949"/>
    </source>
</evidence>
<dbReference type="GO" id="GO:0005886">
    <property type="term" value="C:plasma membrane"/>
    <property type="evidence" value="ECO:0007669"/>
    <property type="project" value="UniProtKB-SubCell"/>
</dbReference>
<dbReference type="EMBL" id="AYCK01029411">
    <property type="status" value="NOT_ANNOTATED_CDS"/>
    <property type="molecule type" value="Genomic_DNA"/>
</dbReference>
<protein>
    <submittedName>
        <fullName evidence="11">Claudin i</fullName>
    </submittedName>
</protein>
<reference evidence="12" key="1">
    <citation type="submission" date="2013-10" db="EMBL/GenBank/DDBJ databases">
        <authorList>
            <person name="Schartl M."/>
            <person name="Warren W."/>
        </authorList>
    </citation>
    <scope>NUCLEOTIDE SEQUENCE [LARGE SCALE GENOMIC DNA]</scope>
    <source>
        <strain evidence="12">female</strain>
    </source>
</reference>
<feature type="transmembrane region" description="Helical" evidence="10">
    <location>
        <begin position="156"/>
        <end position="176"/>
    </location>
</feature>
<reference evidence="11" key="2">
    <citation type="submission" date="2025-08" db="UniProtKB">
        <authorList>
            <consortium name="Ensembl"/>
        </authorList>
    </citation>
    <scope>IDENTIFICATION</scope>
</reference>
<dbReference type="InterPro" id="IPR006187">
    <property type="entry name" value="Claudin"/>
</dbReference>
<keyword evidence="8 10" id="KW-1133">Transmembrane helix</keyword>
<comment type="subcellular location">
    <subcellularLocation>
        <location evidence="1">Cell junction</location>
        <location evidence="1">Tight junction</location>
    </subcellularLocation>
    <subcellularLocation>
        <location evidence="2">Cell membrane</location>
        <topology evidence="2">Multi-pass membrane protein</topology>
    </subcellularLocation>
</comment>
<dbReference type="InterPro" id="IPR004031">
    <property type="entry name" value="PMP22/EMP/MP20/Claudin"/>
</dbReference>
<evidence type="ECO:0000256" key="8">
    <source>
        <dbReference type="ARBA" id="ARBA00022989"/>
    </source>
</evidence>
<proteinExistence type="inferred from homology"/>
<keyword evidence="5" id="KW-1003">Cell membrane</keyword>
<comment type="similarity">
    <text evidence="3">Belongs to the claudin family.</text>
</comment>
<evidence type="ECO:0000256" key="3">
    <source>
        <dbReference type="ARBA" id="ARBA00008295"/>
    </source>
</evidence>
<dbReference type="AlphaFoldDB" id="A0A087X2T8"/>
<evidence type="ECO:0000256" key="4">
    <source>
        <dbReference type="ARBA" id="ARBA00022427"/>
    </source>
</evidence>
<evidence type="ECO:0000256" key="6">
    <source>
        <dbReference type="ARBA" id="ARBA00022692"/>
    </source>
</evidence>
<evidence type="ECO:0000313" key="12">
    <source>
        <dbReference type="Proteomes" id="UP000028760"/>
    </source>
</evidence>
<organism evidence="11 12">
    <name type="scientific">Poecilia formosa</name>
    <name type="common">Amazon molly</name>
    <name type="synonym">Limia formosa</name>
    <dbReference type="NCBI Taxonomy" id="48698"/>
    <lineage>
        <taxon>Eukaryota</taxon>
        <taxon>Metazoa</taxon>
        <taxon>Chordata</taxon>
        <taxon>Craniata</taxon>
        <taxon>Vertebrata</taxon>
        <taxon>Euteleostomi</taxon>
        <taxon>Actinopterygii</taxon>
        <taxon>Neopterygii</taxon>
        <taxon>Teleostei</taxon>
        <taxon>Neoteleostei</taxon>
        <taxon>Acanthomorphata</taxon>
        <taxon>Ovalentaria</taxon>
        <taxon>Atherinomorphae</taxon>
        <taxon>Cyprinodontiformes</taxon>
        <taxon>Poeciliidae</taxon>
        <taxon>Poeciliinae</taxon>
        <taxon>Poecilia</taxon>
    </lineage>
</organism>
<reference evidence="11" key="3">
    <citation type="submission" date="2025-09" db="UniProtKB">
        <authorList>
            <consortium name="Ensembl"/>
        </authorList>
    </citation>
    <scope>IDENTIFICATION</scope>
</reference>
<keyword evidence="9 10" id="KW-0472">Membrane</keyword>
<keyword evidence="6 10" id="KW-0812">Transmembrane</keyword>
<dbReference type="PANTHER" id="PTHR12002">
    <property type="entry name" value="CLAUDIN"/>
    <property type="match status" value="1"/>
</dbReference>
<evidence type="ECO:0000256" key="5">
    <source>
        <dbReference type="ARBA" id="ARBA00022475"/>
    </source>
</evidence>
<dbReference type="STRING" id="48698.ENSPFOP00000000091"/>
<dbReference type="eggNOG" id="ENOG502QW3M">
    <property type="taxonomic scope" value="Eukaryota"/>
</dbReference>
<evidence type="ECO:0000256" key="1">
    <source>
        <dbReference type="ARBA" id="ARBA00004435"/>
    </source>
</evidence>
<keyword evidence="4" id="KW-0796">Tight junction</keyword>
<feature type="transmembrane region" description="Helical" evidence="10">
    <location>
        <begin position="117"/>
        <end position="136"/>
    </location>
</feature>
<evidence type="ECO:0000256" key="10">
    <source>
        <dbReference type="SAM" id="Phobius"/>
    </source>
</evidence>
<dbReference type="Ensembl" id="ENSPFOT00000000091.2">
    <property type="protein sequence ID" value="ENSPFOP00000000091.2"/>
    <property type="gene ID" value="ENSPFOG00000000102.2"/>
</dbReference>